<protein>
    <submittedName>
        <fullName evidence="1">Uncharacterized protein</fullName>
    </submittedName>
</protein>
<evidence type="ECO:0000313" key="1">
    <source>
        <dbReference type="EMBL" id="EFB62566.1"/>
    </source>
</evidence>
<reference evidence="1 2" key="1">
    <citation type="submission" date="2009-12" db="EMBL/GenBank/DDBJ databases">
        <title>Genome Sequence of Lactobacillus gasseri 224-1.</title>
        <authorList>
            <person name="Durkin A.S."/>
            <person name="Madupu R."/>
            <person name="Torralba M."/>
            <person name="Methe B."/>
            <person name="Sutton G."/>
            <person name="Strausberg R.L."/>
            <person name="Nelson K.E."/>
        </authorList>
    </citation>
    <scope>NUCLEOTIDE SEQUENCE [LARGE SCALE GENOMIC DNA]</scope>
    <source>
        <strain evidence="1 2">224-1</strain>
    </source>
</reference>
<dbReference type="EMBL" id="ADFT01000016">
    <property type="protein sequence ID" value="EFB62566.1"/>
    <property type="molecule type" value="Genomic_DNA"/>
</dbReference>
<evidence type="ECO:0000313" key="2">
    <source>
        <dbReference type="Proteomes" id="UP000003684"/>
    </source>
</evidence>
<name>D1YJ45_LACGS</name>
<sequence>MKQIAKIEGCIMSKYTVEEVAAWFLAHGNRDISPKNYKN</sequence>
<gene>
    <name evidence="1" type="ORF">HMPREF9209_0127</name>
</gene>
<accession>D1YJ45</accession>
<organism evidence="1 2">
    <name type="scientific">Lactobacillus gasseri 224-1</name>
    <dbReference type="NCBI Taxonomy" id="679196"/>
    <lineage>
        <taxon>Bacteria</taxon>
        <taxon>Bacillati</taxon>
        <taxon>Bacillota</taxon>
        <taxon>Bacilli</taxon>
        <taxon>Lactobacillales</taxon>
        <taxon>Lactobacillaceae</taxon>
        <taxon>Lactobacillus</taxon>
    </lineage>
</organism>
<dbReference type="Proteomes" id="UP000003684">
    <property type="component" value="Unassembled WGS sequence"/>
</dbReference>
<comment type="caution">
    <text evidence="1">The sequence shown here is derived from an EMBL/GenBank/DDBJ whole genome shotgun (WGS) entry which is preliminary data.</text>
</comment>
<proteinExistence type="predicted"/>
<dbReference type="AlphaFoldDB" id="D1YJ45"/>